<dbReference type="FunFam" id="2.40.50.140:FF:000165">
    <property type="entry name" value="Chaperone CsaA"/>
    <property type="match status" value="1"/>
</dbReference>
<dbReference type="GO" id="GO:0000049">
    <property type="term" value="F:tRNA binding"/>
    <property type="evidence" value="ECO:0007669"/>
    <property type="project" value="UniProtKB-UniRule"/>
</dbReference>
<protein>
    <submittedName>
        <fullName evidence="5">Protein CsaA</fullName>
    </submittedName>
</protein>
<dbReference type="Pfam" id="PF01588">
    <property type="entry name" value="tRNA_bind"/>
    <property type="match status" value="1"/>
</dbReference>
<gene>
    <name evidence="5" type="ORF">RG47T_4877</name>
</gene>
<dbReference type="InterPro" id="IPR002547">
    <property type="entry name" value="tRNA-bd_dom"/>
</dbReference>
<dbReference type="EMBL" id="MPPL01000001">
    <property type="protein sequence ID" value="OKS89393.1"/>
    <property type="molecule type" value="Genomic_DNA"/>
</dbReference>
<name>A0A1Q6A5W2_9SPHI</name>
<accession>A0A1Q6A5W2</accession>
<dbReference type="NCBIfam" id="TIGR02222">
    <property type="entry name" value="chap_CsaA"/>
    <property type="match status" value="1"/>
</dbReference>
<keyword evidence="6" id="KW-1185">Reference proteome</keyword>
<keyword evidence="1 3" id="KW-0820">tRNA-binding</keyword>
<comment type="caution">
    <text evidence="5">The sequence shown here is derived from an EMBL/GenBank/DDBJ whole genome shotgun (WGS) entry which is preliminary data.</text>
</comment>
<dbReference type="InterPro" id="IPR051270">
    <property type="entry name" value="Tyrosine-tRNA_ligase_regulator"/>
</dbReference>
<dbReference type="AlphaFoldDB" id="A0A1Q6A5W2"/>
<dbReference type="NCBIfam" id="NF007494">
    <property type="entry name" value="PRK10089.1-3"/>
    <property type="match status" value="1"/>
</dbReference>
<dbReference type="SUPFAM" id="SSF50249">
    <property type="entry name" value="Nucleic acid-binding proteins"/>
    <property type="match status" value="1"/>
</dbReference>
<proteinExistence type="predicted"/>
<evidence type="ECO:0000256" key="2">
    <source>
        <dbReference type="ARBA" id="ARBA00022884"/>
    </source>
</evidence>
<evidence type="ECO:0000259" key="4">
    <source>
        <dbReference type="PROSITE" id="PS50886"/>
    </source>
</evidence>
<dbReference type="InterPro" id="IPR012340">
    <property type="entry name" value="NA-bd_OB-fold"/>
</dbReference>
<keyword evidence="2 3" id="KW-0694">RNA-binding</keyword>
<dbReference type="PANTHER" id="PTHR11586">
    <property type="entry name" value="TRNA-AMINOACYLATION COFACTOR ARC1 FAMILY MEMBER"/>
    <property type="match status" value="1"/>
</dbReference>
<dbReference type="Gene3D" id="2.40.50.140">
    <property type="entry name" value="Nucleic acid-binding proteins"/>
    <property type="match status" value="1"/>
</dbReference>
<dbReference type="OrthoDB" id="9794564at2"/>
<evidence type="ECO:0000256" key="1">
    <source>
        <dbReference type="ARBA" id="ARBA00022555"/>
    </source>
</evidence>
<evidence type="ECO:0000256" key="3">
    <source>
        <dbReference type="PROSITE-ProRule" id="PRU00209"/>
    </source>
</evidence>
<dbReference type="NCBIfam" id="NF007495">
    <property type="entry name" value="PRK10089.1-4"/>
    <property type="match status" value="1"/>
</dbReference>
<dbReference type="PROSITE" id="PS50886">
    <property type="entry name" value="TRBD"/>
    <property type="match status" value="1"/>
</dbReference>
<reference evidence="5 6" key="1">
    <citation type="submission" date="2016-11" db="EMBL/GenBank/DDBJ databases">
        <title>Whole Genome Sequencing of Mucilaginibacter polytrichastri RG4-7(T) isolated from the moss sample.</title>
        <authorList>
            <person name="Li Y."/>
        </authorList>
    </citation>
    <scope>NUCLEOTIDE SEQUENCE [LARGE SCALE GENOMIC DNA]</scope>
    <source>
        <strain evidence="5 6">RG4-7</strain>
    </source>
</reference>
<dbReference type="STRING" id="1302689.RG47T_4877"/>
<dbReference type="Proteomes" id="UP000186720">
    <property type="component" value="Unassembled WGS sequence"/>
</dbReference>
<evidence type="ECO:0000313" key="6">
    <source>
        <dbReference type="Proteomes" id="UP000186720"/>
    </source>
</evidence>
<dbReference type="RefSeq" id="WP_074492380.1">
    <property type="nucleotide sequence ID" value="NZ_FPAM01000003.1"/>
</dbReference>
<dbReference type="CDD" id="cd02798">
    <property type="entry name" value="tRNA_bind_CsaA"/>
    <property type="match status" value="1"/>
</dbReference>
<dbReference type="PANTHER" id="PTHR11586:SF37">
    <property type="entry name" value="TRNA-BINDING DOMAIN-CONTAINING PROTEIN"/>
    <property type="match status" value="1"/>
</dbReference>
<evidence type="ECO:0000313" key="5">
    <source>
        <dbReference type="EMBL" id="OKS89393.1"/>
    </source>
</evidence>
<organism evidence="5 6">
    <name type="scientific">Mucilaginibacter polytrichastri</name>
    <dbReference type="NCBI Taxonomy" id="1302689"/>
    <lineage>
        <taxon>Bacteria</taxon>
        <taxon>Pseudomonadati</taxon>
        <taxon>Bacteroidota</taxon>
        <taxon>Sphingobacteriia</taxon>
        <taxon>Sphingobacteriales</taxon>
        <taxon>Sphingobacteriaceae</taxon>
        <taxon>Mucilaginibacter</taxon>
    </lineage>
</organism>
<sequence length="111" mass="12452">MEPITWNDFEKVALHAGTILEAVDYPEARKPAYKVRVDFGEHGIKWSSAQITKHYTKEELVGRQILGVINFPKKQIGKFMSEFLVTGLADENGDIVLTAIERPVPNGSKLI</sequence>
<feature type="domain" description="TRNA-binding" evidence="4">
    <location>
        <begin position="8"/>
        <end position="111"/>
    </location>
</feature>
<dbReference type="InterPro" id="IPR008231">
    <property type="entry name" value="CsaA"/>
</dbReference>